<protein>
    <submittedName>
        <fullName evidence="3">Uncharacterized protein</fullName>
    </submittedName>
</protein>
<sequence>MTNDRRDPPVCLDKCVAGNVYTEGMKCSFDGQNWLAQWWTNTLPQPTRNVAGSNGSSSGGGVSSTGGSGSNSGAAATTSVAAAGAISDGNTNGGSTSNTGAVVGGVVGALCAVLIIGGALIWTRRRKAKELREFNETRHFGSPISAVGRNLDGPRPMDREFMVARRVTVRGNRGGEAIVINVIPPIPDENSTPSAAPELNVLGPDRKDGWVEVQDISGYHKEGSIVVVEGDKAHALAGHSAVSKEVDDLAFLDDRETRHTLDRVASKRARLNTRLFSIYSEDSGATREDPHPTSSDDSDLDDER</sequence>
<evidence type="ECO:0000256" key="2">
    <source>
        <dbReference type="SAM" id="Phobius"/>
    </source>
</evidence>
<proteinExistence type="predicted"/>
<dbReference type="GO" id="GO:0004553">
    <property type="term" value="F:hydrolase activity, hydrolyzing O-glycosyl compounds"/>
    <property type="evidence" value="ECO:0007669"/>
    <property type="project" value="InterPro"/>
</dbReference>
<dbReference type="GO" id="GO:0030246">
    <property type="term" value="F:carbohydrate binding"/>
    <property type="evidence" value="ECO:0007669"/>
    <property type="project" value="InterPro"/>
</dbReference>
<feature type="transmembrane region" description="Helical" evidence="2">
    <location>
        <begin position="101"/>
        <end position="122"/>
    </location>
</feature>
<dbReference type="Gene3D" id="2.10.10.20">
    <property type="entry name" value="Carbohydrate-binding module superfamily 5/12"/>
    <property type="match status" value="1"/>
</dbReference>
<comment type="caution">
    <text evidence="3">The sequence shown here is derived from an EMBL/GenBank/DDBJ whole genome shotgun (WGS) entry which is preliminary data.</text>
</comment>
<accession>A0A1Y2C2K0</accession>
<evidence type="ECO:0000313" key="4">
    <source>
        <dbReference type="Proteomes" id="UP000193642"/>
    </source>
</evidence>
<feature type="region of interest" description="Disordered" evidence="1">
    <location>
        <begin position="279"/>
        <end position="304"/>
    </location>
</feature>
<keyword evidence="4" id="KW-1185">Reference proteome</keyword>
<gene>
    <name evidence="3" type="ORF">BCR33DRAFT_719495</name>
</gene>
<dbReference type="InterPro" id="IPR036573">
    <property type="entry name" value="CBM_sf_5/12"/>
</dbReference>
<feature type="region of interest" description="Disordered" evidence="1">
    <location>
        <begin position="46"/>
        <end position="75"/>
    </location>
</feature>
<keyword evidence="2" id="KW-1133">Transmembrane helix</keyword>
<dbReference type="CDD" id="cd12215">
    <property type="entry name" value="ChiC_BD"/>
    <property type="match status" value="1"/>
</dbReference>
<reference evidence="3 4" key="1">
    <citation type="submission" date="2016-07" db="EMBL/GenBank/DDBJ databases">
        <title>Pervasive Adenine N6-methylation of Active Genes in Fungi.</title>
        <authorList>
            <consortium name="DOE Joint Genome Institute"/>
            <person name="Mondo S.J."/>
            <person name="Dannebaum R.O."/>
            <person name="Kuo R.C."/>
            <person name="Labutti K."/>
            <person name="Haridas S."/>
            <person name="Kuo A."/>
            <person name="Salamov A."/>
            <person name="Ahrendt S.R."/>
            <person name="Lipzen A."/>
            <person name="Sullivan W."/>
            <person name="Andreopoulos W.B."/>
            <person name="Clum A."/>
            <person name="Lindquist E."/>
            <person name="Daum C."/>
            <person name="Ramamoorthy G.K."/>
            <person name="Gryganskyi A."/>
            <person name="Culley D."/>
            <person name="Magnuson J.K."/>
            <person name="James T.Y."/>
            <person name="O'Malley M.A."/>
            <person name="Stajich J.E."/>
            <person name="Spatafora J.W."/>
            <person name="Visel A."/>
            <person name="Grigoriev I.V."/>
        </authorList>
    </citation>
    <scope>NUCLEOTIDE SEQUENCE [LARGE SCALE GENOMIC DNA]</scope>
    <source>
        <strain evidence="3 4">JEL800</strain>
    </source>
</reference>
<dbReference type="GO" id="GO:0005975">
    <property type="term" value="P:carbohydrate metabolic process"/>
    <property type="evidence" value="ECO:0007669"/>
    <property type="project" value="InterPro"/>
</dbReference>
<keyword evidence="2" id="KW-0812">Transmembrane</keyword>
<organism evidence="3 4">
    <name type="scientific">Rhizoclosmatium globosum</name>
    <dbReference type="NCBI Taxonomy" id="329046"/>
    <lineage>
        <taxon>Eukaryota</taxon>
        <taxon>Fungi</taxon>
        <taxon>Fungi incertae sedis</taxon>
        <taxon>Chytridiomycota</taxon>
        <taxon>Chytridiomycota incertae sedis</taxon>
        <taxon>Chytridiomycetes</taxon>
        <taxon>Chytridiales</taxon>
        <taxon>Chytriomycetaceae</taxon>
        <taxon>Rhizoclosmatium</taxon>
    </lineage>
</organism>
<dbReference type="GO" id="GO:0005576">
    <property type="term" value="C:extracellular region"/>
    <property type="evidence" value="ECO:0007669"/>
    <property type="project" value="InterPro"/>
</dbReference>
<evidence type="ECO:0000256" key="1">
    <source>
        <dbReference type="SAM" id="MobiDB-lite"/>
    </source>
</evidence>
<feature type="compositionally biased region" description="Gly residues" evidence="1">
    <location>
        <begin position="57"/>
        <end position="70"/>
    </location>
</feature>
<keyword evidence="2" id="KW-0472">Membrane</keyword>
<dbReference type="OrthoDB" id="10353028at2759"/>
<name>A0A1Y2C2K0_9FUNG</name>
<evidence type="ECO:0000313" key="3">
    <source>
        <dbReference type="EMBL" id="ORY40545.1"/>
    </source>
</evidence>
<dbReference type="SUPFAM" id="SSF51055">
    <property type="entry name" value="Carbohydrate binding domain"/>
    <property type="match status" value="1"/>
</dbReference>
<dbReference type="AlphaFoldDB" id="A0A1Y2C2K0"/>
<dbReference type="Proteomes" id="UP000193642">
    <property type="component" value="Unassembled WGS sequence"/>
</dbReference>
<dbReference type="EMBL" id="MCGO01000035">
    <property type="protein sequence ID" value="ORY40545.1"/>
    <property type="molecule type" value="Genomic_DNA"/>
</dbReference>